<evidence type="ECO:0000313" key="3">
    <source>
        <dbReference type="Proteomes" id="UP001054889"/>
    </source>
</evidence>
<comment type="caution">
    <text evidence="2">The sequence shown here is derived from an EMBL/GenBank/DDBJ whole genome shotgun (WGS) entry which is preliminary data.</text>
</comment>
<proteinExistence type="predicted"/>
<dbReference type="EMBL" id="BQKI01000006">
    <property type="protein sequence ID" value="GJM97097.1"/>
    <property type="molecule type" value="Genomic_DNA"/>
</dbReference>
<feature type="region of interest" description="Disordered" evidence="1">
    <location>
        <begin position="47"/>
        <end position="79"/>
    </location>
</feature>
<feature type="region of interest" description="Disordered" evidence="1">
    <location>
        <begin position="1"/>
        <end position="27"/>
    </location>
</feature>
<sequence>MVGRCRGSGCEQSRPSLSTNSRSSSSHLPTIILGSLASAIRPAFQCSRTRSTSRGESALSLNSNGLRPHATSKRNAPNA</sequence>
<gene>
    <name evidence="2" type="primary">ga13998</name>
    <name evidence="2" type="ORF">PR202_ga13998</name>
</gene>
<protein>
    <submittedName>
        <fullName evidence="2">Uncharacterized protein</fullName>
    </submittedName>
</protein>
<dbReference type="AlphaFoldDB" id="A0AAV5CGB4"/>
<dbReference type="Proteomes" id="UP001054889">
    <property type="component" value="Unassembled WGS sequence"/>
</dbReference>
<accession>A0AAV5CGB4</accession>
<keyword evidence="3" id="KW-1185">Reference proteome</keyword>
<feature type="compositionally biased region" description="Low complexity" evidence="1">
    <location>
        <begin position="13"/>
        <end position="27"/>
    </location>
</feature>
<feature type="compositionally biased region" description="Polar residues" evidence="1">
    <location>
        <begin position="47"/>
        <end position="65"/>
    </location>
</feature>
<reference evidence="2" key="1">
    <citation type="journal article" date="2018" name="DNA Res.">
        <title>Multiple hybrid de novo genome assembly of finger millet, an orphan allotetraploid crop.</title>
        <authorList>
            <person name="Hatakeyama M."/>
            <person name="Aluri S."/>
            <person name="Balachadran M.T."/>
            <person name="Sivarajan S.R."/>
            <person name="Patrignani A."/>
            <person name="Gruter S."/>
            <person name="Poveda L."/>
            <person name="Shimizu-Inatsugi R."/>
            <person name="Baeten J."/>
            <person name="Francoijs K.J."/>
            <person name="Nataraja K.N."/>
            <person name="Reddy Y.A.N."/>
            <person name="Phadnis S."/>
            <person name="Ravikumar R.L."/>
            <person name="Schlapbach R."/>
            <person name="Sreeman S.M."/>
            <person name="Shimizu K.K."/>
        </authorList>
    </citation>
    <scope>NUCLEOTIDE SEQUENCE</scope>
</reference>
<evidence type="ECO:0000313" key="2">
    <source>
        <dbReference type="EMBL" id="GJM97097.1"/>
    </source>
</evidence>
<reference evidence="2" key="2">
    <citation type="submission" date="2021-12" db="EMBL/GenBank/DDBJ databases">
        <title>Resequencing data analysis of finger millet.</title>
        <authorList>
            <person name="Hatakeyama M."/>
            <person name="Aluri S."/>
            <person name="Balachadran M.T."/>
            <person name="Sivarajan S.R."/>
            <person name="Poveda L."/>
            <person name="Shimizu-Inatsugi R."/>
            <person name="Schlapbach R."/>
            <person name="Sreeman S.M."/>
            <person name="Shimizu K.K."/>
        </authorList>
    </citation>
    <scope>NUCLEOTIDE SEQUENCE</scope>
</reference>
<organism evidence="2 3">
    <name type="scientific">Eleusine coracana subsp. coracana</name>
    <dbReference type="NCBI Taxonomy" id="191504"/>
    <lineage>
        <taxon>Eukaryota</taxon>
        <taxon>Viridiplantae</taxon>
        <taxon>Streptophyta</taxon>
        <taxon>Embryophyta</taxon>
        <taxon>Tracheophyta</taxon>
        <taxon>Spermatophyta</taxon>
        <taxon>Magnoliopsida</taxon>
        <taxon>Liliopsida</taxon>
        <taxon>Poales</taxon>
        <taxon>Poaceae</taxon>
        <taxon>PACMAD clade</taxon>
        <taxon>Chloridoideae</taxon>
        <taxon>Cynodonteae</taxon>
        <taxon>Eleusininae</taxon>
        <taxon>Eleusine</taxon>
    </lineage>
</organism>
<evidence type="ECO:0000256" key="1">
    <source>
        <dbReference type="SAM" id="MobiDB-lite"/>
    </source>
</evidence>
<name>A0AAV5CGB4_ELECO</name>